<evidence type="ECO:0000313" key="2">
    <source>
        <dbReference type="Proteomes" id="UP000599383"/>
    </source>
</evidence>
<evidence type="ECO:0000313" key="1">
    <source>
        <dbReference type="EMBL" id="NOD29077.1"/>
    </source>
</evidence>
<dbReference type="EMBL" id="WVQY01000001">
    <property type="protein sequence ID" value="NOD29077.1"/>
    <property type="molecule type" value="Genomic_DNA"/>
</dbReference>
<dbReference type="NCBIfam" id="TIGR01926">
    <property type="entry name" value="peroxid_rel"/>
    <property type="match status" value="1"/>
</dbReference>
<dbReference type="PANTHER" id="PTHR35446">
    <property type="entry name" value="SI:CH211-175M2.5"/>
    <property type="match status" value="1"/>
</dbReference>
<sequence>MTFVNSVLRSNGELTIGERELIAAFVSGLNSCRFCYGSHVIHAETLGIDPGLIKQLLEDIEASDVSEKMKPMLRYVEKLNTLPNKLVQADVDAVLEQGWVEEALFEAIEVTGLFNMMNRIVEGGGVTFDFGGRTQGHTLQKAGPDAAKDSYLVFLEMIKQQASA</sequence>
<name>A0ABX1W729_9RHOB</name>
<protein>
    <submittedName>
        <fullName evidence="1">Peroxidase-related enzyme</fullName>
    </submittedName>
</protein>
<dbReference type="Proteomes" id="UP000599383">
    <property type="component" value="Unassembled WGS sequence"/>
</dbReference>
<accession>A0ABX1W729</accession>
<dbReference type="NCBIfam" id="TIGR00778">
    <property type="entry name" value="ahpD_dom"/>
    <property type="match status" value="1"/>
</dbReference>
<keyword evidence="1" id="KW-0560">Oxidoreductase</keyword>
<comment type="caution">
    <text evidence="1">The sequence shown here is derived from an EMBL/GenBank/DDBJ whole genome shotgun (WGS) entry which is preliminary data.</text>
</comment>
<dbReference type="InterPro" id="IPR010195">
    <property type="entry name" value="Uncharacterised_peroxidase-rel"/>
</dbReference>
<organism evidence="1 2">
    <name type="scientific">Ruegeria atlantica</name>
    <dbReference type="NCBI Taxonomy" id="81569"/>
    <lineage>
        <taxon>Bacteria</taxon>
        <taxon>Pseudomonadati</taxon>
        <taxon>Pseudomonadota</taxon>
        <taxon>Alphaproteobacteria</taxon>
        <taxon>Rhodobacterales</taxon>
        <taxon>Roseobacteraceae</taxon>
        <taxon>Ruegeria</taxon>
    </lineage>
</organism>
<dbReference type="Gene3D" id="1.20.1290.10">
    <property type="entry name" value="AhpD-like"/>
    <property type="match status" value="1"/>
</dbReference>
<dbReference type="PANTHER" id="PTHR35446:SF2">
    <property type="entry name" value="CARBOXYMUCONOLACTONE DECARBOXYLASE-LIKE DOMAIN-CONTAINING PROTEIN"/>
    <property type="match status" value="1"/>
</dbReference>
<gene>
    <name evidence="1" type="ORF">GS617_02225</name>
</gene>
<keyword evidence="2" id="KW-1185">Reference proteome</keyword>
<proteinExistence type="predicted"/>
<dbReference type="InterPro" id="IPR004675">
    <property type="entry name" value="AhpD_core"/>
</dbReference>
<keyword evidence="1" id="KW-0575">Peroxidase</keyword>
<dbReference type="SUPFAM" id="SSF69118">
    <property type="entry name" value="AhpD-like"/>
    <property type="match status" value="1"/>
</dbReference>
<dbReference type="InterPro" id="IPR029032">
    <property type="entry name" value="AhpD-like"/>
</dbReference>
<dbReference type="GO" id="GO:0004601">
    <property type="term" value="F:peroxidase activity"/>
    <property type="evidence" value="ECO:0007669"/>
    <property type="project" value="UniProtKB-KW"/>
</dbReference>
<reference evidence="1 2" key="1">
    <citation type="submission" date="2019-12" db="EMBL/GenBank/DDBJ databases">
        <title>Ruegeria JWLKs population differentiation of coral mucus and skeleton niches.</title>
        <authorList>
            <person name="Luo D."/>
        </authorList>
    </citation>
    <scope>NUCLEOTIDE SEQUENCE [LARGE SCALE GENOMIC DNA]</scope>
    <source>
        <strain evidence="1 2">HKCCD6238</strain>
    </source>
</reference>